<dbReference type="GO" id="GO:0016011">
    <property type="term" value="C:dystroglycan complex"/>
    <property type="evidence" value="ECO:0007669"/>
    <property type="project" value="TreeGrafter"/>
</dbReference>
<dbReference type="InterPro" id="IPR002126">
    <property type="entry name" value="Cadherin-like_dom"/>
</dbReference>
<gene>
    <name evidence="6" type="ORF">A3196_00495</name>
</gene>
<feature type="domain" description="Cadherin" evidence="5">
    <location>
        <begin position="350"/>
        <end position="423"/>
    </location>
</feature>
<dbReference type="PROSITE" id="PS50268">
    <property type="entry name" value="CADHERIN_2"/>
    <property type="match status" value="1"/>
</dbReference>
<keyword evidence="1" id="KW-0732">Signal</keyword>
<evidence type="ECO:0000313" key="7">
    <source>
        <dbReference type="Proteomes" id="UP000094849"/>
    </source>
</evidence>
<organism evidence="6 7">
    <name type="scientific">Candidatus Thiodiazotropha endoloripes</name>
    <dbReference type="NCBI Taxonomy" id="1818881"/>
    <lineage>
        <taxon>Bacteria</taxon>
        <taxon>Pseudomonadati</taxon>
        <taxon>Pseudomonadota</taxon>
        <taxon>Gammaproteobacteria</taxon>
        <taxon>Chromatiales</taxon>
        <taxon>Sedimenticolaceae</taxon>
        <taxon>Candidatus Thiodiazotropha</taxon>
    </lineage>
</organism>
<dbReference type="EMBL" id="LVJZ01000003">
    <property type="protein sequence ID" value="ODB95367.1"/>
    <property type="molecule type" value="Genomic_DNA"/>
</dbReference>
<dbReference type="InterPro" id="IPR015919">
    <property type="entry name" value="Cadherin-like_sf"/>
</dbReference>
<dbReference type="STRING" id="1818881.A3196_00495"/>
<dbReference type="SMART" id="SM00736">
    <property type="entry name" value="CADG"/>
    <property type="match status" value="6"/>
</dbReference>
<dbReference type="Pfam" id="PF03160">
    <property type="entry name" value="Calx-beta"/>
    <property type="match status" value="1"/>
</dbReference>
<keyword evidence="3" id="KW-0106">Calcium</keyword>
<evidence type="ECO:0000256" key="2">
    <source>
        <dbReference type="ARBA" id="ARBA00022737"/>
    </source>
</evidence>
<dbReference type="Pfam" id="PF05345">
    <property type="entry name" value="He_PIG"/>
    <property type="match status" value="6"/>
</dbReference>
<dbReference type="InterPro" id="IPR003644">
    <property type="entry name" value="Calx_beta"/>
</dbReference>
<dbReference type="SMART" id="SM00060">
    <property type="entry name" value="FN3"/>
    <property type="match status" value="1"/>
</dbReference>
<feature type="region of interest" description="Disordered" evidence="4">
    <location>
        <begin position="513"/>
        <end position="535"/>
    </location>
</feature>
<evidence type="ECO:0000259" key="5">
    <source>
        <dbReference type="PROSITE" id="PS50268"/>
    </source>
</evidence>
<dbReference type="Gene3D" id="2.60.40.2030">
    <property type="match status" value="1"/>
</dbReference>
<sequence length="902" mass="92837">MSNNFLGKIFFEVTLVMNATRKLLPLILFPALFSADINLAQAADLSIYKAVWRNAKDKLVIKGQGEPGAQVNAFVANSILPVGSATVDKRGIWRIKQVAPPFVPCEVDVVSGVDSANAVIRRAPGDCFVAGEDPDPDPTPENTPPVISGSPSTQVAEGQAYSFRPSASDADNDSLSFSIANRPTWASFNSSTGQLSGTPDMDDAGTTSNIRISVSDGTDTVSLNAFSITVTDTNRAPTISGSPATSVAEGGSYRFAPSANDADGDSLSFSIANRPSWASFNTSTGVLNGAPGMNDEGTTSNIQISVSDGSASAALSPFSITVNGTNQAPTISGSPATSIAEGSSYRFAPSANDADGDSLSFSIANRPSWASFNTSTGVLSGTPGMDDEGTTSNIRISVSDGSASASLSAFNITVTGTNQAPTISGSPATSVAEGGSYRFAPSADDADGDSLSFSIANRPSWASFNTSTGVLSGTPGMDDAGTTSNIRISVSDGSATASLSAFSITVSDTNRAPTISGTPATSLDEGSAYSFTPTASDPDGDALSFSVSNLPSWASFNSSTGQLSGTPDSNSAGSYSNIVITVSDGSEQASLATFAITVVDVAEEGGTFQFASNGYDVEEGSTVTLTVTRNNGTGAANVNFGTYGVEARHSQDYTGYVWTALNFLDGETSKTIRINTMSDSTDEGAETFEVHLNEPSTGYTLNDPSVSVVTIHDVEAPNNAPVISGTPDQSVVVGDGYVFTPTASDADNDTLTFSISNLPSWASFNSSNGTLSGTPAEADEGSYNNIVISVSDGTDTASLSPMTLVVEASQTTPTTGTISLNWVAPATRTDGSSLDLSEISGYRLYMGTSNSNLSPVVDVDDCTINNHVIENLETGTYYFAITAYDLSGNESNLSNVVAKDTM</sequence>
<dbReference type="GO" id="GO:0007156">
    <property type="term" value="P:homophilic cell adhesion via plasma membrane adhesion molecules"/>
    <property type="evidence" value="ECO:0007669"/>
    <property type="project" value="InterPro"/>
</dbReference>
<dbReference type="Proteomes" id="UP000094849">
    <property type="component" value="Unassembled WGS sequence"/>
</dbReference>
<dbReference type="InterPro" id="IPR013783">
    <property type="entry name" value="Ig-like_fold"/>
</dbReference>
<protein>
    <recommendedName>
        <fullName evidence="5">Cadherin domain-containing protein</fullName>
    </recommendedName>
</protein>
<evidence type="ECO:0000256" key="4">
    <source>
        <dbReference type="SAM" id="MobiDB-lite"/>
    </source>
</evidence>
<dbReference type="SUPFAM" id="SSF141072">
    <property type="entry name" value="CalX-like"/>
    <property type="match status" value="1"/>
</dbReference>
<dbReference type="CDD" id="cd00063">
    <property type="entry name" value="FN3"/>
    <property type="match status" value="1"/>
</dbReference>
<dbReference type="SUPFAM" id="SSF49265">
    <property type="entry name" value="Fibronectin type III"/>
    <property type="match status" value="1"/>
</dbReference>
<dbReference type="GO" id="GO:0043236">
    <property type="term" value="F:laminin binding"/>
    <property type="evidence" value="ECO:0007669"/>
    <property type="project" value="TreeGrafter"/>
</dbReference>
<evidence type="ECO:0000256" key="3">
    <source>
        <dbReference type="ARBA" id="ARBA00022837"/>
    </source>
</evidence>
<dbReference type="InterPro" id="IPR003961">
    <property type="entry name" value="FN3_dom"/>
</dbReference>
<name>A0A1E2UKT7_9GAMM</name>
<dbReference type="Gene3D" id="2.60.40.10">
    <property type="entry name" value="Immunoglobulins"/>
    <property type="match status" value="7"/>
</dbReference>
<dbReference type="InterPro" id="IPR038081">
    <property type="entry name" value="CalX-like_sf"/>
</dbReference>
<dbReference type="AlphaFoldDB" id="A0A1E2UKT7"/>
<feature type="region of interest" description="Disordered" evidence="4">
    <location>
        <begin position="127"/>
        <end position="158"/>
    </location>
</feature>
<dbReference type="PANTHER" id="PTHR21559">
    <property type="entry name" value="DYSTROGLYCAN-RELATED"/>
    <property type="match status" value="1"/>
</dbReference>
<evidence type="ECO:0000313" key="6">
    <source>
        <dbReference type="EMBL" id="ODB95367.1"/>
    </source>
</evidence>
<comment type="caution">
    <text evidence="6">The sequence shown here is derived from an EMBL/GenBank/DDBJ whole genome shotgun (WGS) entry which is preliminary data.</text>
</comment>
<dbReference type="InterPro" id="IPR036116">
    <property type="entry name" value="FN3_sf"/>
</dbReference>
<dbReference type="SUPFAM" id="SSF49313">
    <property type="entry name" value="Cadherin-like"/>
    <property type="match status" value="6"/>
</dbReference>
<dbReference type="GO" id="GO:0007154">
    <property type="term" value="P:cell communication"/>
    <property type="evidence" value="ECO:0007669"/>
    <property type="project" value="InterPro"/>
</dbReference>
<dbReference type="PANTHER" id="PTHR21559:SF21">
    <property type="entry name" value="DYSTROGLYCAN 1"/>
    <property type="match status" value="1"/>
</dbReference>
<dbReference type="SMART" id="SM00237">
    <property type="entry name" value="Calx_beta"/>
    <property type="match status" value="1"/>
</dbReference>
<dbReference type="InterPro" id="IPR006644">
    <property type="entry name" value="Cadg"/>
</dbReference>
<keyword evidence="2" id="KW-0677">Repeat</keyword>
<dbReference type="GO" id="GO:0005509">
    <property type="term" value="F:calcium ion binding"/>
    <property type="evidence" value="ECO:0007669"/>
    <property type="project" value="InterPro"/>
</dbReference>
<reference evidence="6 7" key="1">
    <citation type="submission" date="2016-03" db="EMBL/GenBank/DDBJ databases">
        <title>Chemosynthetic sulphur-oxidizing symbionts of marine invertebrate animals are capable of nitrogen fixation.</title>
        <authorList>
            <person name="Petersen J.M."/>
            <person name="Kemper A."/>
            <person name="Gruber-Vodicka H."/>
            <person name="Cardini U."/>
            <person name="Geest Mvander."/>
            <person name="Kleiner M."/>
            <person name="Bulgheresi S."/>
            <person name="Fussmann M."/>
            <person name="Herbold C."/>
            <person name="Seah B.K.B."/>
            <person name="Antony C.Paul."/>
            <person name="Liu D."/>
            <person name="Belitz A."/>
            <person name="Weber M."/>
        </authorList>
    </citation>
    <scope>NUCLEOTIDE SEQUENCE [LARGE SCALE GENOMIC DNA]</scope>
    <source>
        <strain evidence="6">G_D</strain>
    </source>
</reference>
<evidence type="ECO:0000256" key="1">
    <source>
        <dbReference type="ARBA" id="ARBA00022729"/>
    </source>
</evidence>
<proteinExistence type="predicted"/>
<keyword evidence="7" id="KW-1185">Reference proteome</keyword>
<accession>A0A1E2UKT7</accession>